<evidence type="ECO:0000256" key="2">
    <source>
        <dbReference type="SAM" id="Phobius"/>
    </source>
</evidence>
<dbReference type="GO" id="GO:0005886">
    <property type="term" value="C:plasma membrane"/>
    <property type="evidence" value="ECO:0007669"/>
    <property type="project" value="TreeGrafter"/>
</dbReference>
<dbReference type="PANTHER" id="PTHR11733">
    <property type="entry name" value="ZINC METALLOPROTEASE FAMILY M13 NEPRILYSIN-RELATED"/>
    <property type="match status" value="1"/>
</dbReference>
<gene>
    <name evidence="4" type="ORF">AVEN_272285_1</name>
</gene>
<comment type="caution">
    <text evidence="4">The sequence shown here is derived from an EMBL/GenBank/DDBJ whole genome shotgun (WGS) entry which is preliminary data.</text>
</comment>
<evidence type="ECO:0000259" key="3">
    <source>
        <dbReference type="Pfam" id="PF05649"/>
    </source>
</evidence>
<evidence type="ECO:0000256" key="1">
    <source>
        <dbReference type="ARBA" id="ARBA00007357"/>
    </source>
</evidence>
<dbReference type="InterPro" id="IPR024079">
    <property type="entry name" value="MetalloPept_cat_dom_sf"/>
</dbReference>
<reference evidence="4 5" key="1">
    <citation type="journal article" date="2019" name="Sci. Rep.">
        <title>Orb-weaving spider Araneus ventricosus genome elucidates the spidroin gene catalogue.</title>
        <authorList>
            <person name="Kono N."/>
            <person name="Nakamura H."/>
            <person name="Ohtoshi R."/>
            <person name="Moran D.A.P."/>
            <person name="Shinohara A."/>
            <person name="Yoshida Y."/>
            <person name="Fujiwara M."/>
            <person name="Mori M."/>
            <person name="Tomita M."/>
            <person name="Arakawa K."/>
        </authorList>
    </citation>
    <scope>NUCLEOTIDE SEQUENCE [LARGE SCALE GENOMIC DNA]</scope>
</reference>
<evidence type="ECO:0000313" key="5">
    <source>
        <dbReference type="Proteomes" id="UP000499080"/>
    </source>
</evidence>
<dbReference type="GO" id="GO:0016485">
    <property type="term" value="P:protein processing"/>
    <property type="evidence" value="ECO:0007669"/>
    <property type="project" value="TreeGrafter"/>
</dbReference>
<dbReference type="PROSITE" id="PS51885">
    <property type="entry name" value="NEPRILYSIN"/>
    <property type="match status" value="1"/>
</dbReference>
<keyword evidence="2" id="KW-0472">Membrane</keyword>
<dbReference type="Gene3D" id="1.10.1380.10">
    <property type="entry name" value="Neutral endopeptidase , domain2"/>
    <property type="match status" value="1"/>
</dbReference>
<feature type="domain" description="Peptidase M13 N-terminal" evidence="3">
    <location>
        <begin position="105"/>
        <end position="174"/>
    </location>
</feature>
<dbReference type="AlphaFoldDB" id="A0A4Y2MIS6"/>
<keyword evidence="2" id="KW-0812">Transmembrane</keyword>
<evidence type="ECO:0000313" key="4">
    <source>
        <dbReference type="EMBL" id="GBN27065.1"/>
    </source>
</evidence>
<dbReference type="PANTHER" id="PTHR11733:SF167">
    <property type="entry name" value="FI17812P1-RELATED"/>
    <property type="match status" value="1"/>
</dbReference>
<comment type="similarity">
    <text evidence="1">Belongs to the peptidase M13 family.</text>
</comment>
<dbReference type="InterPro" id="IPR000718">
    <property type="entry name" value="Peptidase_M13"/>
</dbReference>
<feature type="transmembrane region" description="Helical" evidence="2">
    <location>
        <begin position="39"/>
        <end position="61"/>
    </location>
</feature>
<dbReference type="EMBL" id="BGPR01007465">
    <property type="protein sequence ID" value="GBN27065.1"/>
    <property type="molecule type" value="Genomic_DNA"/>
</dbReference>
<organism evidence="4 5">
    <name type="scientific">Araneus ventricosus</name>
    <name type="common">Orbweaver spider</name>
    <name type="synonym">Epeira ventricosa</name>
    <dbReference type="NCBI Taxonomy" id="182803"/>
    <lineage>
        <taxon>Eukaryota</taxon>
        <taxon>Metazoa</taxon>
        <taxon>Ecdysozoa</taxon>
        <taxon>Arthropoda</taxon>
        <taxon>Chelicerata</taxon>
        <taxon>Arachnida</taxon>
        <taxon>Araneae</taxon>
        <taxon>Araneomorphae</taxon>
        <taxon>Entelegynae</taxon>
        <taxon>Araneoidea</taxon>
        <taxon>Araneidae</taxon>
        <taxon>Araneus</taxon>
    </lineage>
</organism>
<dbReference type="Pfam" id="PF05649">
    <property type="entry name" value="Peptidase_M13_N"/>
    <property type="match status" value="1"/>
</dbReference>
<dbReference type="Proteomes" id="UP000499080">
    <property type="component" value="Unassembled WGS sequence"/>
</dbReference>
<proteinExistence type="inferred from homology"/>
<dbReference type="GO" id="GO:0004222">
    <property type="term" value="F:metalloendopeptidase activity"/>
    <property type="evidence" value="ECO:0007669"/>
    <property type="project" value="InterPro"/>
</dbReference>
<name>A0A4Y2MIS6_ARAVE</name>
<dbReference type="InterPro" id="IPR042089">
    <property type="entry name" value="Peptidase_M13_dom_2"/>
</dbReference>
<keyword evidence="2" id="KW-1133">Transmembrane helix</keyword>
<keyword evidence="5" id="KW-1185">Reference proteome</keyword>
<accession>A0A4Y2MIS6</accession>
<dbReference type="SUPFAM" id="SSF55486">
    <property type="entry name" value="Metalloproteases ('zincins'), catalytic domain"/>
    <property type="match status" value="1"/>
</dbReference>
<dbReference type="OrthoDB" id="6434987at2759"/>
<protein>
    <recommendedName>
        <fullName evidence="3">Peptidase M13 N-terminal domain-containing protein</fullName>
    </recommendedName>
</protein>
<dbReference type="Gene3D" id="3.40.390.10">
    <property type="entry name" value="Collagenase (Catalytic Domain)"/>
    <property type="match status" value="1"/>
</dbReference>
<sequence>MALAPLNPKQPTIHLVRFFLNRCLVHRIFRAPKSLQEKILVFLLCLLLIIATVFLISLWIMSNRWKTTLSQLKNIYVEEDDICDTDACKETAKGLLSNLDPSTDPCVDFYQYSCGGWMDNHPIPEGRQAYMVHQDRQKEMKASIKDLISNESNETTTSKSVENARKLFKACMNKGGHREFTDMSCCRMGKQNRHRFRKHINGVAFRTHLLLTGRTGETGGRRMSRS</sequence>
<dbReference type="InterPro" id="IPR008753">
    <property type="entry name" value="Peptidase_M13_N"/>
</dbReference>